<keyword evidence="2" id="KW-1133">Transmembrane helix</keyword>
<dbReference type="PANTHER" id="PTHR11683:SF12">
    <property type="entry name" value="M6, ISOFORM F"/>
    <property type="match status" value="1"/>
</dbReference>
<feature type="transmembrane region" description="Helical" evidence="2">
    <location>
        <begin position="38"/>
        <end position="60"/>
    </location>
</feature>
<dbReference type="GO" id="GO:0005886">
    <property type="term" value="C:plasma membrane"/>
    <property type="evidence" value="ECO:0007669"/>
    <property type="project" value="TreeGrafter"/>
</dbReference>
<organism evidence="3">
    <name type="scientific">Arion vulgaris</name>
    <dbReference type="NCBI Taxonomy" id="1028688"/>
    <lineage>
        <taxon>Eukaryota</taxon>
        <taxon>Metazoa</taxon>
        <taxon>Spiralia</taxon>
        <taxon>Lophotrochozoa</taxon>
        <taxon>Mollusca</taxon>
        <taxon>Gastropoda</taxon>
        <taxon>Heterobranchia</taxon>
        <taxon>Euthyneura</taxon>
        <taxon>Panpulmonata</taxon>
        <taxon>Eupulmonata</taxon>
        <taxon>Stylommatophora</taxon>
        <taxon>Helicina</taxon>
        <taxon>Arionoidea</taxon>
        <taxon>Arionidae</taxon>
        <taxon>Arion</taxon>
    </lineage>
</organism>
<dbReference type="EMBL" id="HACG01010280">
    <property type="protein sequence ID" value="CEK57145.1"/>
    <property type="molecule type" value="Transcribed_RNA"/>
</dbReference>
<feature type="non-terminal residue" evidence="3">
    <location>
        <position position="120"/>
    </location>
</feature>
<dbReference type="PANTHER" id="PTHR11683">
    <property type="entry name" value="MYELIN PROTEOLIPID"/>
    <property type="match status" value="1"/>
</dbReference>
<evidence type="ECO:0000256" key="1">
    <source>
        <dbReference type="SAM" id="MobiDB-lite"/>
    </source>
</evidence>
<keyword evidence="2" id="KW-0472">Membrane</keyword>
<dbReference type="InterPro" id="IPR001614">
    <property type="entry name" value="Myelin_PLP"/>
</dbReference>
<protein>
    <submittedName>
        <fullName evidence="3">Uncharacterized protein</fullName>
    </submittedName>
</protein>
<dbReference type="AlphaFoldDB" id="A0A0B6YNT8"/>
<feature type="transmembrane region" description="Helical" evidence="2">
    <location>
        <begin position="72"/>
        <end position="97"/>
    </location>
</feature>
<dbReference type="Pfam" id="PF01275">
    <property type="entry name" value="Myelin_PLP"/>
    <property type="match status" value="1"/>
</dbReference>
<feature type="non-terminal residue" evidence="3">
    <location>
        <position position="1"/>
    </location>
</feature>
<proteinExistence type="predicted"/>
<feature type="compositionally biased region" description="Basic and acidic residues" evidence="1">
    <location>
        <begin position="1"/>
        <end position="15"/>
    </location>
</feature>
<name>A0A0B6YNT8_9EUPU</name>
<feature type="region of interest" description="Disordered" evidence="1">
    <location>
        <begin position="1"/>
        <end position="20"/>
    </location>
</feature>
<reference evidence="3" key="1">
    <citation type="submission" date="2014-12" db="EMBL/GenBank/DDBJ databases">
        <title>Insight into the proteome of Arion vulgaris.</title>
        <authorList>
            <person name="Aradska J."/>
            <person name="Bulat T."/>
            <person name="Smidak R."/>
            <person name="Sarate P."/>
            <person name="Gangsoo J."/>
            <person name="Sialana F."/>
            <person name="Bilban M."/>
            <person name="Lubec G."/>
        </authorList>
    </citation>
    <scope>NUCLEOTIDE SEQUENCE</scope>
    <source>
        <tissue evidence="3">Skin</tissue>
    </source>
</reference>
<accession>A0A0B6YNT8</accession>
<evidence type="ECO:0000256" key="2">
    <source>
        <dbReference type="SAM" id="Phobius"/>
    </source>
</evidence>
<evidence type="ECO:0000313" key="3">
    <source>
        <dbReference type="EMBL" id="CEK57145.1"/>
    </source>
</evidence>
<gene>
    <name evidence="3" type="primary">ORF29405</name>
</gene>
<keyword evidence="2" id="KW-0812">Transmembrane</keyword>
<sequence>KEKQQNWKQEEKDASKGQNDNCCDKILKCLGIVPCPSLLSWIMLLLGLGCLTGSLLVATWRTRLLLNDDTLLWFMEYTIIGVIVGMFVVGTLFLTAGHLSSEPTSRRAFNSFTKNRCGQG</sequence>
<dbReference type="GO" id="GO:0031175">
    <property type="term" value="P:neuron projection development"/>
    <property type="evidence" value="ECO:0007669"/>
    <property type="project" value="TreeGrafter"/>
</dbReference>